<gene>
    <name evidence="1" type="ORF">IEQ34_013057</name>
</gene>
<dbReference type="EMBL" id="JAGFBR010000012">
    <property type="protein sequence ID" value="KAH0457742.1"/>
    <property type="molecule type" value="Genomic_DNA"/>
</dbReference>
<dbReference type="CDD" id="cd06464">
    <property type="entry name" value="ACD_sHsps-like"/>
    <property type="match status" value="1"/>
</dbReference>
<dbReference type="Proteomes" id="UP000775213">
    <property type="component" value="Unassembled WGS sequence"/>
</dbReference>
<evidence type="ECO:0000313" key="1">
    <source>
        <dbReference type="EMBL" id="KAH0457742.1"/>
    </source>
</evidence>
<accession>A0AAV7GQ93</accession>
<dbReference type="PANTHER" id="PTHR33879">
    <property type="entry name" value="17.6 KDA CLASS II HEAT SHOCK PROTEIN-RELATED"/>
    <property type="match status" value="1"/>
</dbReference>
<name>A0AAV7GQ93_DENCH</name>
<keyword evidence="2" id="KW-1185">Reference proteome</keyword>
<dbReference type="AlphaFoldDB" id="A0AAV7GQ93"/>
<evidence type="ECO:0008006" key="3">
    <source>
        <dbReference type="Google" id="ProtNLM"/>
    </source>
</evidence>
<protein>
    <recommendedName>
        <fullName evidence="3">SHSP domain-containing protein</fullName>
    </recommendedName>
</protein>
<proteinExistence type="predicted"/>
<dbReference type="PANTHER" id="PTHR33879:SF3">
    <property type="entry name" value="17.6 KDA CLASS II HEAT SHOCK PROTEIN-RELATED"/>
    <property type="match status" value="1"/>
</dbReference>
<reference evidence="1 2" key="1">
    <citation type="journal article" date="2021" name="Hortic Res">
        <title>Chromosome-scale assembly of the Dendrobium chrysotoxum genome enhances the understanding of orchid evolution.</title>
        <authorList>
            <person name="Zhang Y."/>
            <person name="Zhang G.Q."/>
            <person name="Zhang D."/>
            <person name="Liu X.D."/>
            <person name="Xu X.Y."/>
            <person name="Sun W.H."/>
            <person name="Yu X."/>
            <person name="Zhu X."/>
            <person name="Wang Z.W."/>
            <person name="Zhao X."/>
            <person name="Zhong W.Y."/>
            <person name="Chen H."/>
            <person name="Yin W.L."/>
            <person name="Huang T."/>
            <person name="Niu S.C."/>
            <person name="Liu Z.J."/>
        </authorList>
    </citation>
    <scope>NUCLEOTIDE SEQUENCE [LARGE SCALE GENOMIC DNA]</scope>
    <source>
        <strain evidence="1">Lindl</strain>
    </source>
</reference>
<sequence length="174" mass="18695">MRVYPVNAVAGGCKKLRRLPHVFSKMIELPFGADADVYIEEDTTMFRFFAAAEGVSGGVRAHAVVVHPGVMKVVVLDGAGAGEGDFGEDELEFDRWRFRLPPSTLPRLATAEYVDGELIVTVPKGDGPEELEEYFEEGNGGFNGSAAGQLVVVQVFSKEGGSKAMDKGATARQK</sequence>
<organism evidence="1 2">
    <name type="scientific">Dendrobium chrysotoxum</name>
    <name type="common">Orchid</name>
    <dbReference type="NCBI Taxonomy" id="161865"/>
    <lineage>
        <taxon>Eukaryota</taxon>
        <taxon>Viridiplantae</taxon>
        <taxon>Streptophyta</taxon>
        <taxon>Embryophyta</taxon>
        <taxon>Tracheophyta</taxon>
        <taxon>Spermatophyta</taxon>
        <taxon>Magnoliopsida</taxon>
        <taxon>Liliopsida</taxon>
        <taxon>Asparagales</taxon>
        <taxon>Orchidaceae</taxon>
        <taxon>Epidendroideae</taxon>
        <taxon>Malaxideae</taxon>
        <taxon>Dendrobiinae</taxon>
        <taxon>Dendrobium</taxon>
    </lineage>
</organism>
<comment type="caution">
    <text evidence="1">The sequence shown here is derived from an EMBL/GenBank/DDBJ whole genome shotgun (WGS) entry which is preliminary data.</text>
</comment>
<evidence type="ECO:0000313" key="2">
    <source>
        <dbReference type="Proteomes" id="UP000775213"/>
    </source>
</evidence>